<keyword evidence="3" id="KW-0813">Transport</keyword>
<sequence length="322" mass="37741">MFALKFENHQTSLLADSELPKLEQANVFYWYHFDGDLEDARQWLKDQLKTDSHSLNALCDELTRPRVFVNDTEQLILTLRSIDYKNENEAEFPSLRAWLSHNVLITIARVTVPAVTVLYEKIQQLDKYPKTPYYLIWRLVDLMTDHISAHLVDLDENLNNIEEEWELNQKIDSHKLHSIRLNISHVGRFLLAQLEALQKLDHEVAEIISSKSEKGLYQVRWRETINTLRRDIEVHAAMRERIGLLRDALQQRNTETSNRTILLLSVVATFFLPLTFLASLLGMNVAGIPAYDHPWAFNAVCITMVIIALIQWLLFKRWRWLK</sequence>
<evidence type="ECO:0000313" key="13">
    <source>
        <dbReference type="Proteomes" id="UP001069090"/>
    </source>
</evidence>
<gene>
    <name evidence="12" type="ORF">O0V09_14150</name>
</gene>
<dbReference type="InterPro" id="IPR002523">
    <property type="entry name" value="MgTranspt_CorA/ZnTranspt_ZntB"/>
</dbReference>
<comment type="caution">
    <text evidence="12">The sequence shown here is derived from an EMBL/GenBank/DDBJ whole genome shotgun (WGS) entry which is preliminary data.</text>
</comment>
<feature type="transmembrane region" description="Helical" evidence="11">
    <location>
        <begin position="295"/>
        <end position="315"/>
    </location>
</feature>
<keyword evidence="9" id="KW-0406">Ion transport</keyword>
<keyword evidence="6 11" id="KW-0812">Transmembrane</keyword>
<keyword evidence="8 11" id="KW-1133">Transmembrane helix</keyword>
<keyword evidence="5" id="KW-0997">Cell inner membrane</keyword>
<dbReference type="GO" id="GO:0015095">
    <property type="term" value="F:magnesium ion transmembrane transporter activity"/>
    <property type="evidence" value="ECO:0007669"/>
    <property type="project" value="TreeGrafter"/>
</dbReference>
<dbReference type="GO" id="GO:0050897">
    <property type="term" value="F:cobalt ion binding"/>
    <property type="evidence" value="ECO:0007669"/>
    <property type="project" value="TreeGrafter"/>
</dbReference>
<dbReference type="GO" id="GO:0000287">
    <property type="term" value="F:magnesium ion binding"/>
    <property type="evidence" value="ECO:0007669"/>
    <property type="project" value="TreeGrafter"/>
</dbReference>
<feature type="transmembrane region" description="Helical" evidence="11">
    <location>
        <begin position="261"/>
        <end position="283"/>
    </location>
</feature>
<dbReference type="Pfam" id="PF01544">
    <property type="entry name" value="CorA"/>
    <property type="match status" value="1"/>
</dbReference>
<accession>A0A9J6RNP4</accession>
<dbReference type="PANTHER" id="PTHR46494">
    <property type="entry name" value="CORA FAMILY METAL ION TRANSPORTER (EUROFUNG)"/>
    <property type="match status" value="1"/>
</dbReference>
<evidence type="ECO:0000256" key="11">
    <source>
        <dbReference type="SAM" id="Phobius"/>
    </source>
</evidence>
<evidence type="ECO:0000256" key="4">
    <source>
        <dbReference type="ARBA" id="ARBA00022475"/>
    </source>
</evidence>
<reference evidence="12 13" key="1">
    <citation type="submission" date="2022-12" db="EMBL/GenBank/DDBJ databases">
        <title>Dasania phycosphaerae sp. nov., isolated from particulate material of the south coast of Korea.</title>
        <authorList>
            <person name="Jiang Y."/>
        </authorList>
    </citation>
    <scope>NUCLEOTIDE SEQUENCE [LARGE SCALE GENOMIC DNA]</scope>
    <source>
        <strain evidence="12 13">GY-19</strain>
    </source>
</reference>
<dbReference type="SUPFAM" id="SSF143865">
    <property type="entry name" value="CorA soluble domain-like"/>
    <property type="match status" value="1"/>
</dbReference>
<evidence type="ECO:0000256" key="7">
    <source>
        <dbReference type="ARBA" id="ARBA00022833"/>
    </source>
</evidence>
<name>A0A9J6RNP4_9GAMM</name>
<evidence type="ECO:0000256" key="1">
    <source>
        <dbReference type="ARBA" id="ARBA00004651"/>
    </source>
</evidence>
<dbReference type="Gene3D" id="3.30.460.20">
    <property type="entry name" value="CorA soluble domain-like"/>
    <property type="match status" value="1"/>
</dbReference>
<evidence type="ECO:0000256" key="8">
    <source>
        <dbReference type="ARBA" id="ARBA00022989"/>
    </source>
</evidence>
<dbReference type="PANTHER" id="PTHR46494:SF3">
    <property type="entry name" value="ZINC TRANSPORT PROTEIN ZNTB"/>
    <property type="match status" value="1"/>
</dbReference>
<dbReference type="EMBL" id="JAPTGG010000012">
    <property type="protein sequence ID" value="MCZ0866350.1"/>
    <property type="molecule type" value="Genomic_DNA"/>
</dbReference>
<comment type="similarity">
    <text evidence="2">Belongs to the CorA metal ion transporter (MIT) (TC 1.A.35) family.</text>
</comment>
<keyword evidence="10 11" id="KW-0472">Membrane</keyword>
<evidence type="ECO:0000256" key="6">
    <source>
        <dbReference type="ARBA" id="ARBA00022692"/>
    </source>
</evidence>
<evidence type="ECO:0000313" key="12">
    <source>
        <dbReference type="EMBL" id="MCZ0866350.1"/>
    </source>
</evidence>
<evidence type="ECO:0000256" key="3">
    <source>
        <dbReference type="ARBA" id="ARBA00022448"/>
    </source>
</evidence>
<evidence type="ECO:0000256" key="10">
    <source>
        <dbReference type="ARBA" id="ARBA00023136"/>
    </source>
</evidence>
<evidence type="ECO:0000256" key="5">
    <source>
        <dbReference type="ARBA" id="ARBA00022519"/>
    </source>
</evidence>
<dbReference type="AlphaFoldDB" id="A0A9J6RNP4"/>
<dbReference type="InterPro" id="IPR045863">
    <property type="entry name" value="CorA_TM1_TM2"/>
</dbReference>
<proteinExistence type="inferred from homology"/>
<protein>
    <submittedName>
        <fullName evidence="12">Uncharacterized protein</fullName>
    </submittedName>
</protein>
<evidence type="ECO:0000256" key="9">
    <source>
        <dbReference type="ARBA" id="ARBA00023065"/>
    </source>
</evidence>
<organism evidence="12 13">
    <name type="scientific">Dasania phycosphaerae</name>
    <dbReference type="NCBI Taxonomy" id="2950436"/>
    <lineage>
        <taxon>Bacteria</taxon>
        <taxon>Pseudomonadati</taxon>
        <taxon>Pseudomonadota</taxon>
        <taxon>Gammaproteobacteria</taxon>
        <taxon>Cellvibrionales</taxon>
        <taxon>Spongiibacteraceae</taxon>
        <taxon>Dasania</taxon>
    </lineage>
</organism>
<dbReference type="GO" id="GO:0015087">
    <property type="term" value="F:cobalt ion transmembrane transporter activity"/>
    <property type="evidence" value="ECO:0007669"/>
    <property type="project" value="TreeGrafter"/>
</dbReference>
<keyword evidence="7" id="KW-0862">Zinc</keyword>
<keyword evidence="4" id="KW-1003">Cell membrane</keyword>
<dbReference type="Proteomes" id="UP001069090">
    <property type="component" value="Unassembled WGS sequence"/>
</dbReference>
<dbReference type="RefSeq" id="WP_258332515.1">
    <property type="nucleotide sequence ID" value="NZ_JAPTGG010000012.1"/>
</dbReference>
<dbReference type="SUPFAM" id="SSF144083">
    <property type="entry name" value="Magnesium transport protein CorA, transmembrane region"/>
    <property type="match status" value="1"/>
</dbReference>
<evidence type="ECO:0000256" key="2">
    <source>
        <dbReference type="ARBA" id="ARBA00009765"/>
    </source>
</evidence>
<dbReference type="InterPro" id="IPR045861">
    <property type="entry name" value="CorA_cytoplasmic_dom"/>
</dbReference>
<dbReference type="GO" id="GO:0005886">
    <property type="term" value="C:plasma membrane"/>
    <property type="evidence" value="ECO:0007669"/>
    <property type="project" value="UniProtKB-SubCell"/>
</dbReference>
<keyword evidence="13" id="KW-1185">Reference proteome</keyword>
<comment type="subcellular location">
    <subcellularLocation>
        <location evidence="1">Cell membrane</location>
        <topology evidence="1">Multi-pass membrane protein</topology>
    </subcellularLocation>
</comment>
<dbReference type="Gene3D" id="1.20.58.340">
    <property type="entry name" value="Magnesium transport protein CorA, transmembrane region"/>
    <property type="match status" value="2"/>
</dbReference>